<reference evidence="1" key="1">
    <citation type="submission" date="2020-11" db="EMBL/GenBank/DDBJ databases">
        <authorList>
            <person name="Whitehead M."/>
        </authorList>
    </citation>
    <scope>NUCLEOTIDE SEQUENCE</scope>
    <source>
        <strain evidence="1">EGII</strain>
    </source>
</reference>
<comment type="caution">
    <text evidence="1">The sequence shown here is derived from an EMBL/GenBank/DDBJ whole genome shotgun (WGS) entry which is preliminary data.</text>
</comment>
<evidence type="ECO:0000313" key="1">
    <source>
        <dbReference type="EMBL" id="CAD6994940.1"/>
    </source>
</evidence>
<organism evidence="1 2">
    <name type="scientific">Ceratitis capitata</name>
    <name type="common">Mediterranean fruit fly</name>
    <name type="synonym">Tephritis capitata</name>
    <dbReference type="NCBI Taxonomy" id="7213"/>
    <lineage>
        <taxon>Eukaryota</taxon>
        <taxon>Metazoa</taxon>
        <taxon>Ecdysozoa</taxon>
        <taxon>Arthropoda</taxon>
        <taxon>Hexapoda</taxon>
        <taxon>Insecta</taxon>
        <taxon>Pterygota</taxon>
        <taxon>Neoptera</taxon>
        <taxon>Endopterygota</taxon>
        <taxon>Diptera</taxon>
        <taxon>Brachycera</taxon>
        <taxon>Muscomorpha</taxon>
        <taxon>Tephritoidea</taxon>
        <taxon>Tephritidae</taxon>
        <taxon>Ceratitis</taxon>
        <taxon>Ceratitis</taxon>
    </lineage>
</organism>
<gene>
    <name evidence="1" type="ORF">CCAP1982_LOCUS3674</name>
</gene>
<keyword evidence="2" id="KW-1185">Reference proteome</keyword>
<name>A0A811U8W8_CERCA</name>
<protein>
    <submittedName>
        <fullName evidence="1">(Mediterranean fruit fly) hypothetical protein</fullName>
    </submittedName>
</protein>
<dbReference type="EMBL" id="CAJHJT010000001">
    <property type="protein sequence ID" value="CAD6994940.1"/>
    <property type="molecule type" value="Genomic_DNA"/>
</dbReference>
<sequence length="105" mass="11019">MSVTATAAITATATVTATVTTIKTLQEKRQVTATTSHGSPQIAIIANTLEVTKSGENGVQLLQALIRKSAQPKPVTHKYASVCVCVCVRLGCLFLCSANGKFHAF</sequence>
<accession>A0A811U8W8</accession>
<dbReference type="AlphaFoldDB" id="A0A811U8W8"/>
<proteinExistence type="predicted"/>
<dbReference type="Proteomes" id="UP000606786">
    <property type="component" value="Unassembled WGS sequence"/>
</dbReference>
<evidence type="ECO:0000313" key="2">
    <source>
        <dbReference type="Proteomes" id="UP000606786"/>
    </source>
</evidence>